<evidence type="ECO:0000313" key="2">
    <source>
        <dbReference type="EMBL" id="KAG2600511.1"/>
    </source>
</evidence>
<comment type="caution">
    <text evidence="2">The sequence shown here is derived from an EMBL/GenBank/DDBJ whole genome shotgun (WGS) entry which is preliminary data.</text>
</comment>
<sequence length="84" mass="9087">MTPRRWERQLAVAMGWSADAQLCAAGGLERGSIRAKRERKLERAEQDDDPVVKGSAEGGGWEYATEMCGCPTGVSVVPMLMSST</sequence>
<protein>
    <submittedName>
        <fullName evidence="2">Uncharacterized protein</fullName>
    </submittedName>
</protein>
<accession>A0A8T0SPG8</accession>
<dbReference type="AlphaFoldDB" id="A0A8T0SPG8"/>
<dbReference type="EMBL" id="CM029045">
    <property type="protein sequence ID" value="KAG2600511.1"/>
    <property type="molecule type" value="Genomic_DNA"/>
</dbReference>
<dbReference type="Proteomes" id="UP000823388">
    <property type="component" value="Chromosome 5K"/>
</dbReference>
<gene>
    <name evidence="2" type="ORF">PVAP13_5KG532207</name>
</gene>
<keyword evidence="3" id="KW-1185">Reference proteome</keyword>
<reference evidence="2" key="1">
    <citation type="submission" date="2020-05" db="EMBL/GenBank/DDBJ databases">
        <title>WGS assembly of Panicum virgatum.</title>
        <authorList>
            <person name="Lovell J.T."/>
            <person name="Jenkins J."/>
            <person name="Shu S."/>
            <person name="Juenger T.E."/>
            <person name="Schmutz J."/>
        </authorList>
    </citation>
    <scope>NUCLEOTIDE SEQUENCE</scope>
    <source>
        <strain evidence="2">AP13</strain>
    </source>
</reference>
<proteinExistence type="predicted"/>
<evidence type="ECO:0000256" key="1">
    <source>
        <dbReference type="SAM" id="MobiDB-lite"/>
    </source>
</evidence>
<feature type="region of interest" description="Disordered" evidence="1">
    <location>
        <begin position="37"/>
        <end position="59"/>
    </location>
</feature>
<organism evidence="2 3">
    <name type="scientific">Panicum virgatum</name>
    <name type="common">Blackwell switchgrass</name>
    <dbReference type="NCBI Taxonomy" id="38727"/>
    <lineage>
        <taxon>Eukaryota</taxon>
        <taxon>Viridiplantae</taxon>
        <taxon>Streptophyta</taxon>
        <taxon>Embryophyta</taxon>
        <taxon>Tracheophyta</taxon>
        <taxon>Spermatophyta</taxon>
        <taxon>Magnoliopsida</taxon>
        <taxon>Liliopsida</taxon>
        <taxon>Poales</taxon>
        <taxon>Poaceae</taxon>
        <taxon>PACMAD clade</taxon>
        <taxon>Panicoideae</taxon>
        <taxon>Panicodae</taxon>
        <taxon>Paniceae</taxon>
        <taxon>Panicinae</taxon>
        <taxon>Panicum</taxon>
        <taxon>Panicum sect. Hiantes</taxon>
    </lineage>
</organism>
<evidence type="ECO:0000313" key="3">
    <source>
        <dbReference type="Proteomes" id="UP000823388"/>
    </source>
</evidence>
<name>A0A8T0SPG8_PANVG</name>